<organism evidence="1 2">
    <name type="scientific">Sphaerotilus microaerophilus</name>
    <dbReference type="NCBI Taxonomy" id="2914710"/>
    <lineage>
        <taxon>Bacteria</taxon>
        <taxon>Pseudomonadati</taxon>
        <taxon>Pseudomonadota</taxon>
        <taxon>Betaproteobacteria</taxon>
        <taxon>Burkholderiales</taxon>
        <taxon>Sphaerotilaceae</taxon>
        <taxon>Sphaerotilus</taxon>
    </lineage>
</organism>
<evidence type="ECO:0008006" key="3">
    <source>
        <dbReference type="Google" id="ProtNLM"/>
    </source>
</evidence>
<dbReference type="EMBL" id="AP025730">
    <property type="protein sequence ID" value="BDI04285.1"/>
    <property type="molecule type" value="Genomic_DNA"/>
</dbReference>
<name>A0ABM7YJ80_9BURK</name>
<evidence type="ECO:0000313" key="1">
    <source>
        <dbReference type="EMBL" id="BDI04285.1"/>
    </source>
</evidence>
<reference evidence="1" key="1">
    <citation type="submission" date="2022-04" db="EMBL/GenBank/DDBJ databases">
        <title>Whole genome sequence of Sphaerotilus sp. FB-5.</title>
        <authorList>
            <person name="Takeda M."/>
            <person name="Narihara S."/>
            <person name="Akimoto M."/>
            <person name="Akimoto R."/>
            <person name="Nishiyashiki S."/>
            <person name="Murakami T."/>
        </authorList>
    </citation>
    <scope>NUCLEOTIDE SEQUENCE</scope>
    <source>
        <strain evidence="1">FB-5</strain>
    </source>
</reference>
<gene>
    <name evidence="1" type="ORF">CATMQ487_12550</name>
</gene>
<keyword evidence="2" id="KW-1185">Reference proteome</keyword>
<dbReference type="Gene3D" id="2.40.160.170">
    <property type="match status" value="1"/>
</dbReference>
<sequence length="217" mass="22624">MNALRTLPTPHGASRAKHPCLEGRWLPHTGAVLLIGAGLWLGLASGAAVANEVASGSGLRTQAGMATPWSARFGWSEASLDPTLASPVTARLSWQWLGDYHFAPAWGLRATGGVRGQFDLAGAPVGRGSSAVRVGWSQPAVGVAGNDGNWTSPYLGLGYDTSASLRNGWGGWGLSADLGLLTRRSSGLRLGSNGEAEEGWRSMRLTPVLQVGVSYSF</sequence>
<dbReference type="Proteomes" id="UP001057498">
    <property type="component" value="Chromosome"/>
</dbReference>
<protein>
    <recommendedName>
        <fullName evidence="3">Outer membrane protein beta-barrel domain-containing protein</fullName>
    </recommendedName>
</protein>
<proteinExistence type="predicted"/>
<evidence type="ECO:0000313" key="2">
    <source>
        <dbReference type="Proteomes" id="UP001057498"/>
    </source>
</evidence>
<accession>A0ABM7YJ80</accession>